<name>A0AAV7JKT6_9METZ</name>
<dbReference type="Pfam" id="PF00169">
    <property type="entry name" value="PH"/>
    <property type="match status" value="1"/>
</dbReference>
<comment type="caution">
    <text evidence="2">The sequence shown here is derived from an EMBL/GenBank/DDBJ whole genome shotgun (WGS) entry which is preliminary data.</text>
</comment>
<dbReference type="InterPro" id="IPR011993">
    <property type="entry name" value="PH-like_dom_sf"/>
</dbReference>
<dbReference type="EMBL" id="JAKMXF010000323">
    <property type="protein sequence ID" value="KAI6649029.1"/>
    <property type="molecule type" value="Genomic_DNA"/>
</dbReference>
<sequence length="253" mass="28951">MASSPNYYSPQFTSKEGILHVSIDNKWKKKWIILSCSSLIIYKKKYKRKVPKLIYDLTKAIAITSPIITEQESHPMPPKIPFFRGFAIRFNGMATQTIFAAFAFSHLDCLQWVQSIRLNTNSIQQLISISPSSNSDCHRPCGYGIHSLNVLSPPPESIPSSHNNQRRHNLTYPEIPVSYFCNPKSFDKTNQLIDKVRVIESIERQEDIKPEQIPIRSSSMCDLSQPKVEYDPLQESENLIAIPLPPPYNPNYD</sequence>
<dbReference type="AlphaFoldDB" id="A0AAV7JKT6"/>
<keyword evidence="3" id="KW-1185">Reference proteome</keyword>
<accession>A0AAV7JKT6</accession>
<dbReference type="SMART" id="SM00233">
    <property type="entry name" value="PH"/>
    <property type="match status" value="1"/>
</dbReference>
<dbReference type="Gene3D" id="2.30.29.30">
    <property type="entry name" value="Pleckstrin-homology domain (PH domain)/Phosphotyrosine-binding domain (PTB)"/>
    <property type="match status" value="1"/>
</dbReference>
<organism evidence="2 3">
    <name type="scientific">Oopsacas minuta</name>
    <dbReference type="NCBI Taxonomy" id="111878"/>
    <lineage>
        <taxon>Eukaryota</taxon>
        <taxon>Metazoa</taxon>
        <taxon>Porifera</taxon>
        <taxon>Hexactinellida</taxon>
        <taxon>Hexasterophora</taxon>
        <taxon>Lyssacinosida</taxon>
        <taxon>Leucopsacidae</taxon>
        <taxon>Oopsacas</taxon>
    </lineage>
</organism>
<dbReference type="CDD" id="cd00821">
    <property type="entry name" value="PH"/>
    <property type="match status" value="1"/>
</dbReference>
<protein>
    <recommendedName>
        <fullName evidence="1">PH domain-containing protein</fullName>
    </recommendedName>
</protein>
<evidence type="ECO:0000259" key="1">
    <source>
        <dbReference type="PROSITE" id="PS50003"/>
    </source>
</evidence>
<dbReference type="SUPFAM" id="SSF50729">
    <property type="entry name" value="PH domain-like"/>
    <property type="match status" value="1"/>
</dbReference>
<feature type="domain" description="PH" evidence="1">
    <location>
        <begin position="12"/>
        <end position="121"/>
    </location>
</feature>
<dbReference type="InterPro" id="IPR001849">
    <property type="entry name" value="PH_domain"/>
</dbReference>
<evidence type="ECO:0000313" key="2">
    <source>
        <dbReference type="EMBL" id="KAI6649029.1"/>
    </source>
</evidence>
<dbReference type="PROSITE" id="PS50003">
    <property type="entry name" value="PH_DOMAIN"/>
    <property type="match status" value="1"/>
</dbReference>
<dbReference type="Proteomes" id="UP001165289">
    <property type="component" value="Unassembled WGS sequence"/>
</dbReference>
<gene>
    <name evidence="2" type="ORF">LOD99_6912</name>
</gene>
<proteinExistence type="predicted"/>
<evidence type="ECO:0000313" key="3">
    <source>
        <dbReference type="Proteomes" id="UP001165289"/>
    </source>
</evidence>
<reference evidence="2 3" key="1">
    <citation type="journal article" date="2023" name="BMC Biol.">
        <title>The compact genome of the sponge Oopsacas minuta (Hexactinellida) is lacking key metazoan core genes.</title>
        <authorList>
            <person name="Santini S."/>
            <person name="Schenkelaars Q."/>
            <person name="Jourda C."/>
            <person name="Duchesne M."/>
            <person name="Belahbib H."/>
            <person name="Rocher C."/>
            <person name="Selva M."/>
            <person name="Riesgo A."/>
            <person name="Vervoort M."/>
            <person name="Leys S.P."/>
            <person name="Kodjabachian L."/>
            <person name="Le Bivic A."/>
            <person name="Borchiellini C."/>
            <person name="Claverie J.M."/>
            <person name="Renard E."/>
        </authorList>
    </citation>
    <scope>NUCLEOTIDE SEQUENCE [LARGE SCALE GENOMIC DNA]</scope>
    <source>
        <strain evidence="2">SPO-2</strain>
    </source>
</reference>